<dbReference type="EMBL" id="SMYO01000004">
    <property type="protein sequence ID" value="TDK62196.1"/>
    <property type="molecule type" value="Genomic_DNA"/>
</dbReference>
<sequence length="446" mass="49853">MYYLYGKGPLNINRSRKTSMVYLVLFIYIVLQPILDLLTSLSLRLRGQDFTTGLLIRLAFLVFMGLYAMFFSKRVRNYFLLLAGFFIIHLLINQHMKPIFSVSVEVKYIVKLVYFNVALLFSFVLFSREGGIRRHKTIDAIVIAITLMGIIMIVSGLTGTAFNSYSWGKEGHVGWFYAGNEIGAILAMGFPVVVLTALQKTNWAWISVLLVIYSLFALGTKVGFGAIVIVLLLALLISLFGVVKNRSGWIRPILLMLLFAGTSCYFPFSSIARNMNMHLNLVESNQSQDEVKTETPGTAGTPVVQMENLVLSGREHFLSIQKQYFSEAPITQKLFGMGYGGNYPQQPKLIEMDFYDVFYSLGLFGFILYFIPLAWILVQTVRYALRYLPESCTIRNVLIAAGAVLGLGIAFTAGHVLTAPGVSIYLGLLLAYLMTILKDQSGEKGL</sequence>
<keyword evidence="1" id="KW-1133">Transmembrane helix</keyword>
<feature type="transmembrane region" description="Helical" evidence="1">
    <location>
        <begin position="21"/>
        <end position="42"/>
    </location>
</feature>
<feature type="transmembrane region" description="Helical" evidence="1">
    <location>
        <begin position="108"/>
        <end position="126"/>
    </location>
</feature>
<dbReference type="Proteomes" id="UP000295132">
    <property type="component" value="Unassembled WGS sequence"/>
</dbReference>
<dbReference type="InterPro" id="IPR049504">
    <property type="entry name" value="O-antigen_lig"/>
</dbReference>
<feature type="transmembrane region" description="Helical" evidence="1">
    <location>
        <begin position="224"/>
        <end position="242"/>
    </location>
</feature>
<feature type="transmembrane region" description="Helical" evidence="1">
    <location>
        <begin position="202"/>
        <end position="218"/>
    </location>
</feature>
<gene>
    <name evidence="2" type="ORF">E2K98_09035</name>
</gene>
<evidence type="ECO:0000313" key="2">
    <source>
        <dbReference type="EMBL" id="TDK62196.1"/>
    </source>
</evidence>
<proteinExistence type="predicted"/>
<protein>
    <recommendedName>
        <fullName evidence="4">O-antigen ligase family protein</fullName>
    </recommendedName>
</protein>
<evidence type="ECO:0000313" key="3">
    <source>
        <dbReference type="Proteomes" id="UP000295132"/>
    </source>
</evidence>
<feature type="transmembrane region" description="Helical" evidence="1">
    <location>
        <begin position="417"/>
        <end position="437"/>
    </location>
</feature>
<dbReference type="AlphaFoldDB" id="A0A4V3ATX8"/>
<organism evidence="2 3">
    <name type="scientific">Bacillus salipaludis</name>
    <dbReference type="NCBI Taxonomy" id="2547811"/>
    <lineage>
        <taxon>Bacteria</taxon>
        <taxon>Bacillati</taxon>
        <taxon>Bacillota</taxon>
        <taxon>Bacilli</taxon>
        <taxon>Bacillales</taxon>
        <taxon>Bacillaceae</taxon>
        <taxon>Bacillus</taxon>
    </lineage>
</organism>
<comment type="caution">
    <text evidence="2">The sequence shown here is derived from an EMBL/GenBank/DDBJ whole genome shotgun (WGS) entry which is preliminary data.</text>
</comment>
<keyword evidence="1" id="KW-0812">Transmembrane</keyword>
<feature type="transmembrane region" description="Helical" evidence="1">
    <location>
        <begin position="54"/>
        <end position="71"/>
    </location>
</feature>
<name>A0A4V3ATX8_9BACI</name>
<accession>A0A4V3ATX8</accession>
<dbReference type="Pfam" id="PF13425">
    <property type="entry name" value="O-antigen_lig"/>
    <property type="match status" value="1"/>
</dbReference>
<evidence type="ECO:0008006" key="4">
    <source>
        <dbReference type="Google" id="ProtNLM"/>
    </source>
</evidence>
<feature type="transmembrane region" description="Helical" evidence="1">
    <location>
        <begin position="393"/>
        <end position="411"/>
    </location>
</feature>
<feature type="transmembrane region" description="Helical" evidence="1">
    <location>
        <begin position="78"/>
        <end position="96"/>
    </location>
</feature>
<reference evidence="2 3" key="1">
    <citation type="submission" date="2019-03" db="EMBL/GenBank/DDBJ databases">
        <title>Bacillus niacini sp. nov. a Nicotinate-Metabolizing Mesophile Isolated from Soil.</title>
        <authorList>
            <person name="Zhang G."/>
        </authorList>
    </citation>
    <scope>NUCLEOTIDE SEQUENCE [LARGE SCALE GENOMIC DNA]</scope>
    <source>
        <strain evidence="2 3">WN066</strain>
    </source>
</reference>
<feature type="transmembrane region" description="Helical" evidence="1">
    <location>
        <begin position="249"/>
        <end position="268"/>
    </location>
</feature>
<feature type="transmembrane region" description="Helical" evidence="1">
    <location>
        <begin position="357"/>
        <end position="381"/>
    </location>
</feature>
<feature type="transmembrane region" description="Helical" evidence="1">
    <location>
        <begin position="174"/>
        <end position="195"/>
    </location>
</feature>
<keyword evidence="1" id="KW-0472">Membrane</keyword>
<feature type="transmembrane region" description="Helical" evidence="1">
    <location>
        <begin position="138"/>
        <end position="162"/>
    </location>
</feature>
<evidence type="ECO:0000256" key="1">
    <source>
        <dbReference type="SAM" id="Phobius"/>
    </source>
</evidence>